<organism evidence="1">
    <name type="scientific">marine sediment metagenome</name>
    <dbReference type="NCBI Taxonomy" id="412755"/>
    <lineage>
        <taxon>unclassified sequences</taxon>
        <taxon>metagenomes</taxon>
        <taxon>ecological metagenomes</taxon>
    </lineage>
</organism>
<protein>
    <submittedName>
        <fullName evidence="1">Uncharacterized protein</fullName>
    </submittedName>
</protein>
<name>A0A0F9S483_9ZZZZ</name>
<dbReference type="AlphaFoldDB" id="A0A0F9S483"/>
<proteinExistence type="predicted"/>
<sequence>MVGISPNIYQDHFGISLLKNCFTTDSIQNNFDSLMEFNQSIYSDTVTGFITLKSSTDLEIESDIYFLKTGFCMLVFSADIINTKYRMV</sequence>
<gene>
    <name evidence="1" type="ORF">LCGC14_0566040</name>
</gene>
<reference evidence="1" key="1">
    <citation type="journal article" date="2015" name="Nature">
        <title>Complex archaea that bridge the gap between prokaryotes and eukaryotes.</title>
        <authorList>
            <person name="Spang A."/>
            <person name="Saw J.H."/>
            <person name="Jorgensen S.L."/>
            <person name="Zaremba-Niedzwiedzka K."/>
            <person name="Martijn J."/>
            <person name="Lind A.E."/>
            <person name="van Eijk R."/>
            <person name="Schleper C."/>
            <person name="Guy L."/>
            <person name="Ettema T.J."/>
        </authorList>
    </citation>
    <scope>NUCLEOTIDE SEQUENCE</scope>
</reference>
<comment type="caution">
    <text evidence="1">The sequence shown here is derived from an EMBL/GenBank/DDBJ whole genome shotgun (WGS) entry which is preliminary data.</text>
</comment>
<evidence type="ECO:0000313" key="1">
    <source>
        <dbReference type="EMBL" id="KKN57077.1"/>
    </source>
</evidence>
<dbReference type="EMBL" id="LAZR01000820">
    <property type="protein sequence ID" value="KKN57077.1"/>
    <property type="molecule type" value="Genomic_DNA"/>
</dbReference>
<accession>A0A0F9S483</accession>